<reference evidence="2" key="1">
    <citation type="submission" date="2017-11" db="EMBL/GenBank/DDBJ databases">
        <authorList>
            <person name="Kuznetsova I."/>
            <person name="Sazanova A."/>
            <person name="Chirak E."/>
            <person name="Safronova V."/>
            <person name="Willems A."/>
        </authorList>
    </citation>
    <scope>NUCLEOTIDE SEQUENCE [LARGE SCALE GENOMIC DNA]</scope>
    <source>
        <strain evidence="2">STM 196</strain>
    </source>
</reference>
<accession>A0A2P7BB80</accession>
<dbReference type="Proteomes" id="UP000241444">
    <property type="component" value="Unassembled WGS sequence"/>
</dbReference>
<dbReference type="AlphaFoldDB" id="A0A2P7BB80"/>
<gene>
    <name evidence="1" type="ORF">CU102_23040</name>
</gene>
<evidence type="ECO:0000313" key="1">
    <source>
        <dbReference type="EMBL" id="PSH63738.1"/>
    </source>
</evidence>
<proteinExistence type="predicted"/>
<keyword evidence="2" id="KW-1185">Reference proteome</keyword>
<evidence type="ECO:0000313" key="2">
    <source>
        <dbReference type="Proteomes" id="UP000241444"/>
    </source>
</evidence>
<organism evidence="1 2">
    <name type="scientific">Phyllobacterium brassicacearum</name>
    <dbReference type="NCBI Taxonomy" id="314235"/>
    <lineage>
        <taxon>Bacteria</taxon>
        <taxon>Pseudomonadati</taxon>
        <taxon>Pseudomonadota</taxon>
        <taxon>Alphaproteobacteria</taxon>
        <taxon>Hyphomicrobiales</taxon>
        <taxon>Phyllobacteriaceae</taxon>
        <taxon>Phyllobacterium</taxon>
    </lineage>
</organism>
<name>A0A2P7BB80_9HYPH</name>
<comment type="caution">
    <text evidence="1">The sequence shown here is derived from an EMBL/GenBank/DDBJ whole genome shotgun (WGS) entry which is preliminary data.</text>
</comment>
<protein>
    <submittedName>
        <fullName evidence="1">Uncharacterized protein</fullName>
    </submittedName>
</protein>
<dbReference type="EMBL" id="PGGO01000023">
    <property type="protein sequence ID" value="PSH63738.1"/>
    <property type="molecule type" value="Genomic_DNA"/>
</dbReference>
<sequence length="96" mass="11226">MIVKDLWIKEALGEVISRDRFCSNGSGRTIDVARDIIHNHSQAISWHLDKRFYSTIKQAWNQLSGSRPITYNLALHSMDRGSHRIRYKVCKIDENR</sequence>